<comment type="caution">
    <text evidence="2">The sequence shown here is derived from an EMBL/GenBank/DDBJ whole genome shotgun (WGS) entry which is preliminary data.</text>
</comment>
<organism evidence="2 3">
    <name type="scientific">Iodobacter arcticus</name>
    <dbReference type="NCBI Taxonomy" id="590593"/>
    <lineage>
        <taxon>Bacteria</taxon>
        <taxon>Pseudomonadati</taxon>
        <taxon>Pseudomonadota</taxon>
        <taxon>Betaproteobacteria</taxon>
        <taxon>Neisseriales</taxon>
        <taxon>Chitinibacteraceae</taxon>
        <taxon>Iodobacter</taxon>
    </lineage>
</organism>
<dbReference type="InterPro" id="IPR013424">
    <property type="entry name" value="Ice-binding_C"/>
</dbReference>
<dbReference type="RefSeq" id="WP_380188103.1">
    <property type="nucleotide sequence ID" value="NZ_JBHTBQ010000019.1"/>
</dbReference>
<reference evidence="3" key="1">
    <citation type="journal article" date="2019" name="Int. J. Syst. Evol. Microbiol.">
        <title>The Global Catalogue of Microorganisms (GCM) 10K type strain sequencing project: providing services to taxonomists for standard genome sequencing and annotation.</title>
        <authorList>
            <consortium name="The Broad Institute Genomics Platform"/>
            <consortium name="The Broad Institute Genome Sequencing Center for Infectious Disease"/>
            <person name="Wu L."/>
            <person name="Ma J."/>
        </authorList>
    </citation>
    <scope>NUCLEOTIDE SEQUENCE [LARGE SCALE GENOMIC DNA]</scope>
    <source>
        <strain evidence="3">CCUG 62945</strain>
    </source>
</reference>
<evidence type="ECO:0000259" key="1">
    <source>
        <dbReference type="Pfam" id="PF07589"/>
    </source>
</evidence>
<name>A0ABW2QY63_9NEIS</name>
<evidence type="ECO:0000313" key="3">
    <source>
        <dbReference type="Proteomes" id="UP001596473"/>
    </source>
</evidence>
<dbReference type="NCBIfam" id="TIGR02595">
    <property type="entry name" value="PEP_CTERM"/>
    <property type="match status" value="1"/>
</dbReference>
<gene>
    <name evidence="2" type="ORF">ACFQNF_11475</name>
</gene>
<accession>A0ABW2QY63</accession>
<protein>
    <submittedName>
        <fullName evidence="2">PEP-CTERM sorting domain-containing protein</fullName>
    </submittedName>
</protein>
<feature type="domain" description="Ice-binding protein C-terminal" evidence="1">
    <location>
        <begin position="198"/>
        <end position="221"/>
    </location>
</feature>
<evidence type="ECO:0000313" key="2">
    <source>
        <dbReference type="EMBL" id="MFC7420490.1"/>
    </source>
</evidence>
<dbReference type="Pfam" id="PF07589">
    <property type="entry name" value="PEP-CTERM"/>
    <property type="match status" value="1"/>
</dbReference>
<dbReference type="EMBL" id="JBHTBQ010000019">
    <property type="protein sequence ID" value="MFC7420490.1"/>
    <property type="molecule type" value="Genomic_DNA"/>
</dbReference>
<dbReference type="Proteomes" id="UP001596473">
    <property type="component" value="Unassembled WGS sequence"/>
</dbReference>
<proteinExistence type="predicted"/>
<sequence length="226" mass="23595">MNRLTFSDSWHTSLFKSYLDGDSHSMKLKTTTQSIFLAGSLVLSSNAFAALIDVNFANYAAGTQFSNEIAGVIFSVQGGPGPSGNAAIDTSGWGRRGLTNSTTGTYPTGSILDLKFTSLVNQVSFTFDNYGFSASGKGASFYTAYNAAGSVLESGALSLGGSFNLASAGIASLRFNNNSNGGANWLFGLNTLKANISPVPEPETYALMGMGLIGLLAARRRKSMTA</sequence>
<keyword evidence="3" id="KW-1185">Reference proteome</keyword>